<feature type="transmembrane region" description="Helical" evidence="1">
    <location>
        <begin position="90"/>
        <end position="107"/>
    </location>
</feature>
<organism evidence="3 4">
    <name type="scientific">Aliidiomarina taiwanensis</name>
    <dbReference type="NCBI Taxonomy" id="946228"/>
    <lineage>
        <taxon>Bacteria</taxon>
        <taxon>Pseudomonadati</taxon>
        <taxon>Pseudomonadota</taxon>
        <taxon>Gammaproteobacteria</taxon>
        <taxon>Alteromonadales</taxon>
        <taxon>Idiomarinaceae</taxon>
        <taxon>Aliidiomarina</taxon>
    </lineage>
</organism>
<dbReference type="SUPFAM" id="SSF47413">
    <property type="entry name" value="lambda repressor-like DNA-binding domains"/>
    <property type="match status" value="1"/>
</dbReference>
<evidence type="ECO:0000313" key="3">
    <source>
        <dbReference type="EMBL" id="RUO40150.1"/>
    </source>
</evidence>
<sequence>MIVKKLREKRNWSQEQLAIMSGLSTRTIQRIESGNKASIESLKSLASVFEIDISKLKEEIIVIDKSSESWKSESPFVRWFFWGVKARKQVLNMEFLCLTLGILSWIIKPDIVATPAFFLMAYIFATMKYYIDRKKHW</sequence>
<dbReference type="CDD" id="cd00093">
    <property type="entry name" value="HTH_XRE"/>
    <property type="match status" value="1"/>
</dbReference>
<protein>
    <submittedName>
        <fullName evidence="3">Transcriptional regulator</fullName>
    </submittedName>
</protein>
<proteinExistence type="predicted"/>
<evidence type="ECO:0000256" key="1">
    <source>
        <dbReference type="SAM" id="Phobius"/>
    </source>
</evidence>
<dbReference type="PROSITE" id="PS50943">
    <property type="entry name" value="HTH_CROC1"/>
    <property type="match status" value="1"/>
</dbReference>
<comment type="caution">
    <text evidence="3">The sequence shown here is derived from an EMBL/GenBank/DDBJ whole genome shotgun (WGS) entry which is preliminary data.</text>
</comment>
<dbReference type="Pfam" id="PF01381">
    <property type="entry name" value="HTH_3"/>
    <property type="match status" value="1"/>
</dbReference>
<dbReference type="OrthoDB" id="21915at2"/>
<evidence type="ECO:0000313" key="4">
    <source>
        <dbReference type="Proteomes" id="UP000286976"/>
    </source>
</evidence>
<dbReference type="RefSeq" id="WP_126757634.1">
    <property type="nucleotide sequence ID" value="NZ_PIPQ01000004.1"/>
</dbReference>
<keyword evidence="1" id="KW-1133">Transmembrane helix</keyword>
<dbReference type="InterPro" id="IPR010982">
    <property type="entry name" value="Lambda_DNA-bd_dom_sf"/>
</dbReference>
<feature type="domain" description="HTH cro/C1-type" evidence="2">
    <location>
        <begin position="3"/>
        <end position="56"/>
    </location>
</feature>
<keyword evidence="1" id="KW-0812">Transmembrane</keyword>
<dbReference type="EMBL" id="PIPQ01000004">
    <property type="protein sequence ID" value="RUO40150.1"/>
    <property type="molecule type" value="Genomic_DNA"/>
</dbReference>
<dbReference type="GO" id="GO:0003677">
    <property type="term" value="F:DNA binding"/>
    <property type="evidence" value="ECO:0007669"/>
    <property type="project" value="InterPro"/>
</dbReference>
<dbReference type="SMART" id="SM00530">
    <property type="entry name" value="HTH_XRE"/>
    <property type="match status" value="1"/>
</dbReference>
<dbReference type="AlphaFoldDB" id="A0A432X1E2"/>
<keyword evidence="4" id="KW-1185">Reference proteome</keyword>
<reference evidence="3 4" key="1">
    <citation type="journal article" date="2011" name="Front. Microbiol.">
        <title>Genomic signatures of strain selection and enhancement in Bacillus atrophaeus var. globigii, a historical biowarfare simulant.</title>
        <authorList>
            <person name="Gibbons H.S."/>
            <person name="Broomall S.M."/>
            <person name="McNew L.A."/>
            <person name="Daligault H."/>
            <person name="Chapman C."/>
            <person name="Bruce D."/>
            <person name="Karavis M."/>
            <person name="Krepps M."/>
            <person name="McGregor P.A."/>
            <person name="Hong C."/>
            <person name="Park K.H."/>
            <person name="Akmal A."/>
            <person name="Feldman A."/>
            <person name="Lin J.S."/>
            <person name="Chang W.E."/>
            <person name="Higgs B.W."/>
            <person name="Demirev P."/>
            <person name="Lindquist J."/>
            <person name="Liem A."/>
            <person name="Fochler E."/>
            <person name="Read T.D."/>
            <person name="Tapia R."/>
            <person name="Johnson S."/>
            <person name="Bishop-Lilly K.A."/>
            <person name="Detter C."/>
            <person name="Han C."/>
            <person name="Sozhamannan S."/>
            <person name="Rosenzweig C.N."/>
            <person name="Skowronski E.W."/>
        </authorList>
    </citation>
    <scope>NUCLEOTIDE SEQUENCE [LARGE SCALE GENOMIC DNA]</scope>
    <source>
        <strain evidence="3 4">AIT1</strain>
    </source>
</reference>
<feature type="transmembrane region" description="Helical" evidence="1">
    <location>
        <begin position="113"/>
        <end position="131"/>
    </location>
</feature>
<name>A0A432X1E2_9GAMM</name>
<dbReference type="Proteomes" id="UP000286976">
    <property type="component" value="Unassembled WGS sequence"/>
</dbReference>
<gene>
    <name evidence="3" type="ORF">CWE15_08380</name>
</gene>
<evidence type="ECO:0000259" key="2">
    <source>
        <dbReference type="PROSITE" id="PS50943"/>
    </source>
</evidence>
<dbReference type="InterPro" id="IPR001387">
    <property type="entry name" value="Cro/C1-type_HTH"/>
</dbReference>
<dbReference type="Gene3D" id="1.10.260.40">
    <property type="entry name" value="lambda repressor-like DNA-binding domains"/>
    <property type="match status" value="1"/>
</dbReference>
<keyword evidence="1" id="KW-0472">Membrane</keyword>
<accession>A0A432X1E2</accession>